<name>K9YRA2_DACS8</name>
<dbReference type="HOGENOM" id="CLU_097729_0_0_3"/>
<dbReference type="Pfam" id="PF10229">
    <property type="entry name" value="MMADHC"/>
    <property type="match status" value="1"/>
</dbReference>
<dbReference type="GO" id="GO:0009235">
    <property type="term" value="P:cobalamin metabolic process"/>
    <property type="evidence" value="ECO:0007669"/>
    <property type="project" value="InterPro"/>
</dbReference>
<dbReference type="PANTHER" id="PTHR13192">
    <property type="entry name" value="MY011 PROTEIN"/>
    <property type="match status" value="1"/>
</dbReference>
<organism evidence="1 2">
    <name type="scientific">Dactylococcopsis salina (strain PCC 8305)</name>
    <name type="common">Myxobactron salinum</name>
    <dbReference type="NCBI Taxonomy" id="13035"/>
    <lineage>
        <taxon>Bacteria</taxon>
        <taxon>Bacillati</taxon>
        <taxon>Cyanobacteriota</taxon>
        <taxon>Cyanophyceae</taxon>
        <taxon>Nodosilineales</taxon>
        <taxon>Cymatolegaceae</taxon>
        <taxon>Dactylococcopsis</taxon>
    </lineage>
</organism>
<dbReference type="eggNOG" id="ENOG5031CWS">
    <property type="taxonomic scope" value="Bacteria"/>
</dbReference>
<keyword evidence="2" id="KW-1185">Reference proteome</keyword>
<dbReference type="InterPro" id="IPR019362">
    <property type="entry name" value="MMADHC"/>
</dbReference>
<dbReference type="KEGG" id="dsl:Dacsa_0707"/>
<dbReference type="AlphaFoldDB" id="K9YRA2"/>
<dbReference type="Proteomes" id="UP000010482">
    <property type="component" value="Chromosome"/>
</dbReference>
<dbReference type="STRING" id="13035.Dacsa_0707"/>
<accession>K9YRA2</accession>
<reference evidence="1" key="1">
    <citation type="submission" date="2012-04" db="EMBL/GenBank/DDBJ databases">
        <title>Finished genome of Dactylococcopsis salina PCC 8305.</title>
        <authorList>
            <consortium name="US DOE Joint Genome Institute"/>
            <person name="Gugger M."/>
            <person name="Coursin T."/>
            <person name="Rippka R."/>
            <person name="Tandeau De Marsac N."/>
            <person name="Huntemann M."/>
            <person name="Wei C.-L."/>
            <person name="Han J."/>
            <person name="Detter J.C."/>
            <person name="Han C."/>
            <person name="Tapia R."/>
            <person name="Daligault H."/>
            <person name="Chen A."/>
            <person name="Krypides N."/>
            <person name="Mavromatis K."/>
            <person name="Markowitz V."/>
            <person name="Szeto E."/>
            <person name="Ivanova N."/>
            <person name="Ovchinnikova G."/>
            <person name="Pagani I."/>
            <person name="Pati A."/>
            <person name="Goodwin L."/>
            <person name="Peters L."/>
            <person name="Pitluck S."/>
            <person name="Woyke T."/>
            <person name="Kerfeld C."/>
        </authorList>
    </citation>
    <scope>NUCLEOTIDE SEQUENCE [LARGE SCALE GENOMIC DNA]</scope>
    <source>
        <strain evidence="1">PCC 8305</strain>
    </source>
</reference>
<dbReference type="PANTHER" id="PTHR13192:SF3">
    <property type="entry name" value="COBALAMIN TRAFFICKING PROTEIN CBLD"/>
    <property type="match status" value="1"/>
</dbReference>
<gene>
    <name evidence="1" type="ORF">Dacsa_0707</name>
</gene>
<sequence length="184" mass="20729">MVYPSVQLPKIAPVFTLLAASKIPLEVYICQPTPFVKENLEKMLPDWTLPSTWVVIILQKAQFPLSTCSNIVEQEKQRLREQFMRFGVEVAFDLKEKGELADLIDPRSGQPLLSHPGVLNHDDVKVVSTLLGLETTPGDCTCMIHPQWGEAVYPSVMLSSAHPEMIKAVIKTATSRFRWQIRVC</sequence>
<protein>
    <recommendedName>
        <fullName evidence="3">Methylmalonic aciduria and homocystinuria type D protein</fullName>
    </recommendedName>
</protein>
<dbReference type="EMBL" id="CP003944">
    <property type="protein sequence ID" value="AFZ49466.1"/>
    <property type="molecule type" value="Genomic_DNA"/>
</dbReference>
<evidence type="ECO:0000313" key="2">
    <source>
        <dbReference type="Proteomes" id="UP000010482"/>
    </source>
</evidence>
<evidence type="ECO:0000313" key="1">
    <source>
        <dbReference type="EMBL" id="AFZ49466.1"/>
    </source>
</evidence>
<dbReference type="OrthoDB" id="428535at2"/>
<proteinExistence type="predicted"/>
<evidence type="ECO:0008006" key="3">
    <source>
        <dbReference type="Google" id="ProtNLM"/>
    </source>
</evidence>
<dbReference type="RefSeq" id="WP_015228478.1">
    <property type="nucleotide sequence ID" value="NC_019780.1"/>
</dbReference>